<feature type="transmembrane region" description="Helical" evidence="5">
    <location>
        <begin position="21"/>
        <end position="42"/>
    </location>
</feature>
<reference evidence="6" key="1">
    <citation type="journal article" date="2013" name="Genome Biol. Evol.">
        <title>Punctuated emergences of genetic and phenotypic innovations in eumetazoan, bilaterian, euteleostome, and hominidae ancestors.</title>
        <authorList>
            <person name="Wenger Y."/>
            <person name="Galliot B."/>
        </authorList>
    </citation>
    <scope>NUCLEOTIDE SEQUENCE</scope>
    <source>
        <tissue evidence="6">Whole animals</tissue>
    </source>
</reference>
<evidence type="ECO:0000256" key="4">
    <source>
        <dbReference type="ARBA" id="ARBA00023136"/>
    </source>
</evidence>
<dbReference type="GO" id="GO:0016020">
    <property type="term" value="C:membrane"/>
    <property type="evidence" value="ECO:0007669"/>
    <property type="project" value="UniProtKB-SubCell"/>
</dbReference>
<comment type="subcellular location">
    <subcellularLocation>
        <location evidence="1">Membrane</location>
        <topology evidence="1">Multi-pass membrane protein</topology>
    </subcellularLocation>
</comment>
<dbReference type="InterPro" id="IPR035952">
    <property type="entry name" value="Rhomboid-like_sf"/>
</dbReference>
<feature type="transmembrane region" description="Helical" evidence="5">
    <location>
        <begin position="54"/>
        <end position="83"/>
    </location>
</feature>
<evidence type="ECO:0000256" key="1">
    <source>
        <dbReference type="ARBA" id="ARBA00004141"/>
    </source>
</evidence>
<keyword evidence="2 5" id="KW-0812">Transmembrane</keyword>
<dbReference type="OrthoDB" id="73612at2759"/>
<dbReference type="PANTHER" id="PTHR13377">
    <property type="entry name" value="PLACENTAL PROTEIN 6"/>
    <property type="match status" value="1"/>
</dbReference>
<dbReference type="PANTHER" id="PTHR13377:SF3">
    <property type="entry name" value="TRANSMEMBRANE PROTEIN 115"/>
    <property type="match status" value="1"/>
</dbReference>
<feature type="transmembrane region" description="Helical" evidence="5">
    <location>
        <begin position="131"/>
        <end position="149"/>
    </location>
</feature>
<dbReference type="FunFam" id="1.20.1540.10:FF:000004">
    <property type="entry name" value="Transmembrane protein 115"/>
    <property type="match status" value="1"/>
</dbReference>
<dbReference type="GO" id="GO:0006890">
    <property type="term" value="P:retrograde vesicle-mediated transport, Golgi to endoplasmic reticulum"/>
    <property type="evidence" value="ECO:0007669"/>
    <property type="project" value="InterPro"/>
</dbReference>
<keyword evidence="3 5" id="KW-1133">Transmembrane helix</keyword>
<dbReference type="EMBL" id="HAAD01004028">
    <property type="protein sequence ID" value="CDG70260.1"/>
    <property type="molecule type" value="mRNA"/>
</dbReference>
<dbReference type="AlphaFoldDB" id="T2MEB1"/>
<organism evidence="6">
    <name type="scientific">Hydra vulgaris</name>
    <name type="common">Hydra</name>
    <name type="synonym">Hydra attenuata</name>
    <dbReference type="NCBI Taxonomy" id="6087"/>
    <lineage>
        <taxon>Eukaryota</taxon>
        <taxon>Metazoa</taxon>
        <taxon>Cnidaria</taxon>
        <taxon>Hydrozoa</taxon>
        <taxon>Hydroidolina</taxon>
        <taxon>Anthoathecata</taxon>
        <taxon>Aplanulata</taxon>
        <taxon>Hydridae</taxon>
        <taxon>Hydra</taxon>
    </lineage>
</organism>
<feature type="transmembrane region" description="Helical" evidence="5">
    <location>
        <begin position="189"/>
        <end position="206"/>
    </location>
</feature>
<proteinExistence type="evidence at transcript level"/>
<protein>
    <submittedName>
        <fullName evidence="6">Transmembrane protein 115</fullName>
    </submittedName>
</protein>
<accession>T2MEB1</accession>
<keyword evidence="4 5" id="KW-0472">Membrane</keyword>
<gene>
    <name evidence="6" type="primary">TMEM115</name>
</gene>
<dbReference type="Pfam" id="PF08551">
    <property type="entry name" value="DUF1751"/>
    <property type="match status" value="1"/>
</dbReference>
<dbReference type="InterPro" id="IPR013861">
    <property type="entry name" value="TMEM115/Pdh1/Rbl19"/>
</dbReference>
<dbReference type="SMART" id="SM01160">
    <property type="entry name" value="DUF1751"/>
    <property type="match status" value="1"/>
</dbReference>
<feature type="transmembrane region" description="Helical" evidence="5">
    <location>
        <begin position="161"/>
        <end position="183"/>
    </location>
</feature>
<dbReference type="GO" id="GO:0005794">
    <property type="term" value="C:Golgi apparatus"/>
    <property type="evidence" value="ECO:0007669"/>
    <property type="project" value="TreeGrafter"/>
</dbReference>
<dbReference type="SUPFAM" id="SSF144091">
    <property type="entry name" value="Rhomboid-like"/>
    <property type="match status" value="1"/>
</dbReference>
<dbReference type="Gene3D" id="1.20.1540.10">
    <property type="entry name" value="Rhomboid-like"/>
    <property type="match status" value="1"/>
</dbReference>
<feature type="transmembrane region" description="Helical" evidence="5">
    <location>
        <begin position="95"/>
        <end position="119"/>
    </location>
</feature>
<evidence type="ECO:0000256" key="3">
    <source>
        <dbReference type="ARBA" id="ARBA00022989"/>
    </source>
</evidence>
<evidence type="ECO:0000256" key="2">
    <source>
        <dbReference type="ARBA" id="ARBA00022692"/>
    </source>
</evidence>
<sequence>MQQFISSFLKTTGDASIVIKSSIAAIFFSYILALIPGVYGALSITPSLLLPPNFQLWTLITGILVEASLFNVIFDIPILFYCGKFIEPLWGALELLKYIAITGIGTALLTSLVSLAAYASTQNYDLWSVQFSGGAGVIGGLMVAFKQIIPDQKVNLKFKEFYVHECPLICVLIYVFLSVVKIFSYTQPIMMSCGIIVGWSYLRFYQPRGRGMRGDMSESFEFASLLPPFLRFPVRFLSNNLFRLMVKIGVCTNPVKTYDVGAPSSITISLPGSDPVDAERRRKKALRALNERLVKMKKTSPDNEDSWPTIEDEIKKTEFLNETSPSKIDITVVDNRGKLEEGVEYTQ</sequence>
<evidence type="ECO:0000313" key="6">
    <source>
        <dbReference type="EMBL" id="CDG70260.1"/>
    </source>
</evidence>
<evidence type="ECO:0000256" key="5">
    <source>
        <dbReference type="SAM" id="Phobius"/>
    </source>
</evidence>
<name>T2MEB1_HYDVU</name>